<comment type="caution">
    <text evidence="1">The sequence shown here is derived from an EMBL/GenBank/DDBJ whole genome shotgun (WGS) entry which is preliminary data.</text>
</comment>
<protein>
    <recommendedName>
        <fullName evidence="3">Nucleoside 2-deoxyribosyltransferase</fullName>
    </recommendedName>
</protein>
<organism evidence="1 2">
    <name type="scientific">Candidatus Roizmanbacteria bacterium CG_4_9_14_0_2_um_filter_39_13</name>
    <dbReference type="NCBI Taxonomy" id="1974839"/>
    <lineage>
        <taxon>Bacteria</taxon>
        <taxon>Candidatus Roizmaniibacteriota</taxon>
    </lineage>
</organism>
<name>A0A2M8F0C1_9BACT</name>
<reference evidence="2" key="1">
    <citation type="submission" date="2017-09" db="EMBL/GenBank/DDBJ databases">
        <title>Depth-based differentiation of microbial function through sediment-hosted aquifers and enrichment of novel symbionts in the deep terrestrial subsurface.</title>
        <authorList>
            <person name="Probst A.J."/>
            <person name="Ladd B."/>
            <person name="Jarett J.K."/>
            <person name="Geller-Mcgrath D.E."/>
            <person name="Sieber C.M.K."/>
            <person name="Emerson J.B."/>
            <person name="Anantharaman K."/>
            <person name="Thomas B.C."/>
            <person name="Malmstrom R."/>
            <person name="Stieglmeier M."/>
            <person name="Klingl A."/>
            <person name="Woyke T."/>
            <person name="Ryan C.M."/>
            <person name="Banfield J.F."/>
        </authorList>
    </citation>
    <scope>NUCLEOTIDE SEQUENCE [LARGE SCALE GENOMIC DNA]</scope>
</reference>
<dbReference type="Proteomes" id="UP000231383">
    <property type="component" value="Unassembled WGS sequence"/>
</dbReference>
<dbReference type="AlphaFoldDB" id="A0A2M8F0C1"/>
<evidence type="ECO:0008006" key="3">
    <source>
        <dbReference type="Google" id="ProtNLM"/>
    </source>
</evidence>
<evidence type="ECO:0000313" key="1">
    <source>
        <dbReference type="EMBL" id="PJC32726.1"/>
    </source>
</evidence>
<dbReference type="Gene3D" id="3.40.50.450">
    <property type="match status" value="1"/>
</dbReference>
<sequence>MYIVYLSATEDNQINKPILSVIKKHKHTTINRAFSEQTENKPNHVAQTTKEIKKADGIVVECSTTNFDLGRLLTLSLLQHKPVLLLQMKGKEQDLELGESRLVTKKTYKQDNEDEIEKSLEKFVKIIEKQRLSYRFNLMLSRDINTYLMDQSQVKSISKADYIRTLILQDME</sequence>
<gene>
    <name evidence="1" type="ORF">CO051_02665</name>
</gene>
<dbReference type="EMBL" id="PFSC01000070">
    <property type="protein sequence ID" value="PJC32726.1"/>
    <property type="molecule type" value="Genomic_DNA"/>
</dbReference>
<accession>A0A2M8F0C1</accession>
<proteinExistence type="predicted"/>
<evidence type="ECO:0000313" key="2">
    <source>
        <dbReference type="Proteomes" id="UP000231383"/>
    </source>
</evidence>